<organism evidence="1 2">
    <name type="scientific">Pseudomonas triticicola</name>
    <dbReference type="NCBI Taxonomy" id="2842345"/>
    <lineage>
        <taxon>Bacteria</taxon>
        <taxon>Pseudomonadati</taxon>
        <taxon>Pseudomonadota</taxon>
        <taxon>Gammaproteobacteria</taxon>
        <taxon>Pseudomonadales</taxon>
        <taxon>Pseudomonadaceae</taxon>
        <taxon>Pseudomonas</taxon>
    </lineage>
</organism>
<evidence type="ECO:0000313" key="1">
    <source>
        <dbReference type="EMBL" id="MBV4547032.1"/>
    </source>
</evidence>
<reference evidence="1" key="1">
    <citation type="submission" date="2021-06" db="EMBL/GenBank/DDBJ databases">
        <title>Updating the genus Pseudomonas: Description of 43 new species and partition of the Pseudomonas putida group.</title>
        <authorList>
            <person name="Girard L."/>
            <person name="Lood C."/>
            <person name="Vandamme P."/>
            <person name="Rokni-Zadeh H."/>
            <person name="Van Noort V."/>
            <person name="Hofte M."/>
            <person name="Lavigne R."/>
            <person name="De Mot R."/>
        </authorList>
    </citation>
    <scope>NUCLEOTIDE SEQUENCE</scope>
    <source>
        <strain evidence="1">SWRI88</strain>
    </source>
</reference>
<evidence type="ECO:0000313" key="2">
    <source>
        <dbReference type="Proteomes" id="UP001048763"/>
    </source>
</evidence>
<name>A0ABS6RLH0_9PSED</name>
<gene>
    <name evidence="1" type="ORF">KVG85_13070</name>
</gene>
<proteinExistence type="predicted"/>
<evidence type="ECO:0008006" key="3">
    <source>
        <dbReference type="Google" id="ProtNLM"/>
    </source>
</evidence>
<protein>
    <recommendedName>
        <fullName evidence="3">Integrase</fullName>
    </recommendedName>
</protein>
<sequence length="639" mass="73260">MGREVVCLTLKDFCVDNVYTLLNSCSISQTVMIADKKALDLGALTYSKREKKSGKAQREVDDTTFEVERGLAISYWLKNNTERYLSGLSEKTFVRECRELISMVEKFDELESNAFKSPEFLNETYAKFRTYVHGLRHPDGSHYESIDSRLSSASNIMDAFCSGLNYRKYPVEKLQGDIAKAKKSATISPEEALVEESLTLAFMIFSGLYDLIKKPGQYPMSLKLPKEEVWLFPIRQFCATDELLRTGKPTLERNILWNYKVGRVNRVDEMMEKYPLGSVDVSKKKYALRCHYQEAIDLIEECNADLQCISRRRLMNLAQFAYLTMFIANTGMNESILRDLEFQAEWADEDFIGERIEVGFRGLKARAGNKVVTFNITVVHLKEFKRFIKLRKEICNGSNYKYLFVAMDSNGLCIGEPLIDNSILEYYRKVRSYFYPKIKSISFRQWRKYKFDNVSKLASFKIAVDALQHTETTAISNYMEQACEESILEISRFIKAYDQGLTLEGRSNAVLTPAGVCGEPGSPQLIKVINTIAPDCRNFLGCLFCENFLTHAIEADIRKLVSMKYFLNKIMPLSRSGNAFESTGGLTLQRLDDFLEAIKNISPEINALVRKVECEIDEFQALDSYWQSKLHLLSKLDLV</sequence>
<keyword evidence="2" id="KW-1185">Reference proteome</keyword>
<dbReference type="RefSeq" id="WP_217864050.1">
    <property type="nucleotide sequence ID" value="NZ_JAHSTX010000001.1"/>
</dbReference>
<dbReference type="EMBL" id="JAHSTX010000001">
    <property type="protein sequence ID" value="MBV4547032.1"/>
    <property type="molecule type" value="Genomic_DNA"/>
</dbReference>
<dbReference type="Proteomes" id="UP001048763">
    <property type="component" value="Unassembled WGS sequence"/>
</dbReference>
<comment type="caution">
    <text evidence="1">The sequence shown here is derived from an EMBL/GenBank/DDBJ whole genome shotgun (WGS) entry which is preliminary data.</text>
</comment>
<accession>A0ABS6RLH0</accession>